<feature type="coiled-coil region" evidence="1">
    <location>
        <begin position="60"/>
        <end position="108"/>
    </location>
</feature>
<dbReference type="Proteomes" id="UP001458880">
    <property type="component" value="Unassembled WGS sequence"/>
</dbReference>
<comment type="caution">
    <text evidence="2">The sequence shown here is derived from an EMBL/GenBank/DDBJ whole genome shotgun (WGS) entry which is preliminary data.</text>
</comment>
<keyword evidence="1" id="KW-0175">Coiled coil</keyword>
<dbReference type="AlphaFoldDB" id="A0AAW1KGH5"/>
<keyword evidence="3" id="KW-1185">Reference proteome</keyword>
<proteinExistence type="predicted"/>
<organism evidence="2 3">
    <name type="scientific">Popillia japonica</name>
    <name type="common">Japanese beetle</name>
    <dbReference type="NCBI Taxonomy" id="7064"/>
    <lineage>
        <taxon>Eukaryota</taxon>
        <taxon>Metazoa</taxon>
        <taxon>Ecdysozoa</taxon>
        <taxon>Arthropoda</taxon>
        <taxon>Hexapoda</taxon>
        <taxon>Insecta</taxon>
        <taxon>Pterygota</taxon>
        <taxon>Neoptera</taxon>
        <taxon>Endopterygota</taxon>
        <taxon>Coleoptera</taxon>
        <taxon>Polyphaga</taxon>
        <taxon>Scarabaeiformia</taxon>
        <taxon>Scarabaeidae</taxon>
        <taxon>Rutelinae</taxon>
        <taxon>Popillia</taxon>
    </lineage>
</organism>
<evidence type="ECO:0000313" key="2">
    <source>
        <dbReference type="EMBL" id="KAK9717538.1"/>
    </source>
</evidence>
<evidence type="ECO:0000256" key="1">
    <source>
        <dbReference type="SAM" id="Coils"/>
    </source>
</evidence>
<reference evidence="2 3" key="1">
    <citation type="journal article" date="2024" name="BMC Genomics">
        <title>De novo assembly and annotation of Popillia japonica's genome with initial clues to its potential as an invasive pest.</title>
        <authorList>
            <person name="Cucini C."/>
            <person name="Boschi S."/>
            <person name="Funari R."/>
            <person name="Cardaioli E."/>
            <person name="Iannotti N."/>
            <person name="Marturano G."/>
            <person name="Paoli F."/>
            <person name="Bruttini M."/>
            <person name="Carapelli A."/>
            <person name="Frati F."/>
            <person name="Nardi F."/>
        </authorList>
    </citation>
    <scope>NUCLEOTIDE SEQUENCE [LARGE SCALE GENOMIC DNA]</scope>
    <source>
        <strain evidence="2">DMR45628</strain>
    </source>
</reference>
<protein>
    <submittedName>
        <fullName evidence="2">Uncharacterized protein</fullName>
    </submittedName>
</protein>
<accession>A0AAW1KGH5</accession>
<sequence length="118" mass="14013">MFYPYWVRNGLRQKEKQKVNKEDVFVADSTFPAYSNTVMPIKLEEGRDILLKQVIPPHIYAEIKKTIKEKTEEIRNLEAKVANLERILRVRNAEITNLTSQLRKLSAEYYTTYKYKSK</sequence>
<dbReference type="EMBL" id="JASPKY010000239">
    <property type="protein sequence ID" value="KAK9717538.1"/>
    <property type="molecule type" value="Genomic_DNA"/>
</dbReference>
<gene>
    <name evidence="2" type="ORF">QE152_g23700</name>
</gene>
<name>A0AAW1KGH5_POPJA</name>
<evidence type="ECO:0000313" key="3">
    <source>
        <dbReference type="Proteomes" id="UP001458880"/>
    </source>
</evidence>